<protein>
    <recommendedName>
        <fullName evidence="6">Cytochrome P450</fullName>
    </recommendedName>
</protein>
<evidence type="ECO:0000256" key="3">
    <source>
        <dbReference type="ARBA" id="ARBA00023004"/>
    </source>
</evidence>
<evidence type="ECO:0000313" key="4">
    <source>
        <dbReference type="EMBL" id="KAK8488964.1"/>
    </source>
</evidence>
<dbReference type="InterPro" id="IPR001128">
    <property type="entry name" value="Cyt_P450"/>
</dbReference>
<dbReference type="Pfam" id="PF00067">
    <property type="entry name" value="p450"/>
    <property type="match status" value="1"/>
</dbReference>
<organism evidence="4 5">
    <name type="scientific">Hibiscus sabdariffa</name>
    <name type="common">roselle</name>
    <dbReference type="NCBI Taxonomy" id="183260"/>
    <lineage>
        <taxon>Eukaryota</taxon>
        <taxon>Viridiplantae</taxon>
        <taxon>Streptophyta</taxon>
        <taxon>Embryophyta</taxon>
        <taxon>Tracheophyta</taxon>
        <taxon>Spermatophyta</taxon>
        <taxon>Magnoliopsida</taxon>
        <taxon>eudicotyledons</taxon>
        <taxon>Gunneridae</taxon>
        <taxon>Pentapetalae</taxon>
        <taxon>rosids</taxon>
        <taxon>malvids</taxon>
        <taxon>Malvales</taxon>
        <taxon>Malvaceae</taxon>
        <taxon>Malvoideae</taxon>
        <taxon>Hibiscus</taxon>
    </lineage>
</organism>
<comment type="caution">
    <text evidence="4">The sequence shown here is derived from an EMBL/GenBank/DDBJ whole genome shotgun (WGS) entry which is preliminary data.</text>
</comment>
<evidence type="ECO:0008006" key="6">
    <source>
        <dbReference type="Google" id="ProtNLM"/>
    </source>
</evidence>
<accession>A0ABR2A7F3</accession>
<dbReference type="InterPro" id="IPR036396">
    <property type="entry name" value="Cyt_P450_sf"/>
</dbReference>
<dbReference type="InterPro" id="IPR002401">
    <property type="entry name" value="Cyt_P450_E_grp-I"/>
</dbReference>
<dbReference type="PRINTS" id="PR00463">
    <property type="entry name" value="EP450I"/>
</dbReference>
<keyword evidence="5" id="KW-1185">Reference proteome</keyword>
<dbReference type="PANTHER" id="PTHR47955">
    <property type="entry name" value="CYTOCHROME P450 FAMILY 71 PROTEIN"/>
    <property type="match status" value="1"/>
</dbReference>
<dbReference type="EMBL" id="JBBPBN010000332">
    <property type="protein sequence ID" value="KAK8488964.1"/>
    <property type="molecule type" value="Genomic_DNA"/>
</dbReference>
<sequence length="246" mass="28617">MVFSASNNIVSRSTISRKFEEEADGSGDILELARKFMIHLTSFSIGDAFPCLKWMDYLTGFIPNLKATFAEVDEFLDQIIQERKDLETQKDFLSIMLQVRKDDGMELTGDNIKAILLVQKEVRIVVGNKPRIEAGDIHRMEYLKCVIKETLRLHPTAPFLIPRQTSTAVELSGYDIPSDVTVFINVWAIQRDPKWWDNPEEFIPERFENNGVDFKGQDFHFIHRIKLWLRSLLRLRSRTLRTLRDA</sequence>
<dbReference type="Proteomes" id="UP001396334">
    <property type="component" value="Unassembled WGS sequence"/>
</dbReference>
<comment type="similarity">
    <text evidence="1">Belongs to the cytochrome P450 family.</text>
</comment>
<reference evidence="4 5" key="1">
    <citation type="journal article" date="2024" name="G3 (Bethesda)">
        <title>Genome assembly of Hibiscus sabdariffa L. provides insights into metabolisms of medicinal natural products.</title>
        <authorList>
            <person name="Kim T."/>
        </authorList>
    </citation>
    <scope>NUCLEOTIDE SEQUENCE [LARGE SCALE GENOMIC DNA]</scope>
    <source>
        <strain evidence="4">TK-2024</strain>
        <tissue evidence="4">Old leaves</tissue>
    </source>
</reference>
<dbReference type="SUPFAM" id="SSF48264">
    <property type="entry name" value="Cytochrome P450"/>
    <property type="match status" value="1"/>
</dbReference>
<name>A0ABR2A7F3_9ROSI</name>
<proteinExistence type="inferred from homology"/>
<keyword evidence="3" id="KW-0408">Iron</keyword>
<dbReference type="Gene3D" id="1.10.630.10">
    <property type="entry name" value="Cytochrome P450"/>
    <property type="match status" value="2"/>
</dbReference>
<evidence type="ECO:0000313" key="5">
    <source>
        <dbReference type="Proteomes" id="UP001396334"/>
    </source>
</evidence>
<keyword evidence="2" id="KW-0479">Metal-binding</keyword>
<evidence type="ECO:0000256" key="1">
    <source>
        <dbReference type="ARBA" id="ARBA00010617"/>
    </source>
</evidence>
<gene>
    <name evidence="4" type="ORF">V6N11_019498</name>
</gene>
<dbReference type="PANTHER" id="PTHR47955:SF15">
    <property type="entry name" value="CYTOCHROME P450 71A2-LIKE"/>
    <property type="match status" value="1"/>
</dbReference>
<evidence type="ECO:0000256" key="2">
    <source>
        <dbReference type="ARBA" id="ARBA00022723"/>
    </source>
</evidence>